<evidence type="ECO:0000313" key="2">
    <source>
        <dbReference type="Proteomes" id="UP001208570"/>
    </source>
</evidence>
<proteinExistence type="predicted"/>
<comment type="caution">
    <text evidence="1">The sequence shown here is derived from an EMBL/GenBank/DDBJ whole genome shotgun (WGS) entry which is preliminary data.</text>
</comment>
<keyword evidence="2" id="KW-1185">Reference proteome</keyword>
<evidence type="ECO:0000313" key="1">
    <source>
        <dbReference type="EMBL" id="KAK2162398.1"/>
    </source>
</evidence>
<organism evidence="1 2">
    <name type="scientific">Paralvinella palmiformis</name>
    <dbReference type="NCBI Taxonomy" id="53620"/>
    <lineage>
        <taxon>Eukaryota</taxon>
        <taxon>Metazoa</taxon>
        <taxon>Spiralia</taxon>
        <taxon>Lophotrochozoa</taxon>
        <taxon>Annelida</taxon>
        <taxon>Polychaeta</taxon>
        <taxon>Sedentaria</taxon>
        <taxon>Canalipalpata</taxon>
        <taxon>Terebellida</taxon>
        <taxon>Terebelliformia</taxon>
        <taxon>Alvinellidae</taxon>
        <taxon>Paralvinella</taxon>
    </lineage>
</organism>
<sequence>MFFNQQTNIAVYRVLCTPRTRLGIRRESLTKAGQNWTSRLPNTGCTDTDVMFGFVFVLLTVSLSVGSGDYPPHELEYRIHPIDLYPREGW</sequence>
<gene>
    <name evidence="1" type="ORF">LSH36_99g01017</name>
</gene>
<dbReference type="AlphaFoldDB" id="A0AAD9NBE6"/>
<dbReference type="EMBL" id="JAODUP010000099">
    <property type="protein sequence ID" value="KAK2162398.1"/>
    <property type="molecule type" value="Genomic_DNA"/>
</dbReference>
<reference evidence="1" key="1">
    <citation type="journal article" date="2023" name="Mol. Biol. Evol.">
        <title>Third-Generation Sequencing Reveals the Adaptive Role of the Epigenome in Three Deep-Sea Polychaetes.</title>
        <authorList>
            <person name="Perez M."/>
            <person name="Aroh O."/>
            <person name="Sun Y."/>
            <person name="Lan Y."/>
            <person name="Juniper S.K."/>
            <person name="Young C.R."/>
            <person name="Angers B."/>
            <person name="Qian P.Y."/>
        </authorList>
    </citation>
    <scope>NUCLEOTIDE SEQUENCE</scope>
    <source>
        <strain evidence="1">P08H-3</strain>
    </source>
</reference>
<accession>A0AAD9NBE6</accession>
<dbReference type="Proteomes" id="UP001208570">
    <property type="component" value="Unassembled WGS sequence"/>
</dbReference>
<name>A0AAD9NBE6_9ANNE</name>
<protein>
    <submittedName>
        <fullName evidence="1">Uncharacterized protein</fullName>
    </submittedName>
</protein>